<accession>A0A6M0JYR9</accession>
<evidence type="ECO:0000313" key="4">
    <source>
        <dbReference type="Proteomes" id="UP000483379"/>
    </source>
</evidence>
<dbReference type="InterPro" id="IPR001387">
    <property type="entry name" value="Cro/C1-type_HTH"/>
</dbReference>
<dbReference type="InterPro" id="IPR010982">
    <property type="entry name" value="Lambda_DNA-bd_dom_sf"/>
</dbReference>
<dbReference type="EMBL" id="JAAIJQ010000013">
    <property type="protein sequence ID" value="NEV61517.1"/>
    <property type="molecule type" value="Genomic_DNA"/>
</dbReference>
<dbReference type="SMART" id="SM00530">
    <property type="entry name" value="HTH_XRE"/>
    <property type="match status" value="1"/>
</dbReference>
<evidence type="ECO:0000313" key="3">
    <source>
        <dbReference type="EMBL" id="NEV61517.1"/>
    </source>
</evidence>
<name>A0A6M0JYR9_9GAMM</name>
<dbReference type="CDD" id="cd00093">
    <property type="entry name" value="HTH_XRE"/>
    <property type="match status" value="1"/>
</dbReference>
<dbReference type="GO" id="GO:0003700">
    <property type="term" value="F:DNA-binding transcription factor activity"/>
    <property type="evidence" value="ECO:0007669"/>
    <property type="project" value="TreeGrafter"/>
</dbReference>
<evidence type="ECO:0000259" key="2">
    <source>
        <dbReference type="PROSITE" id="PS50943"/>
    </source>
</evidence>
<dbReference type="InterPro" id="IPR050807">
    <property type="entry name" value="TransReg_Diox_bact_type"/>
</dbReference>
<dbReference type="SUPFAM" id="SSF47413">
    <property type="entry name" value="lambda repressor-like DNA-binding domains"/>
    <property type="match status" value="1"/>
</dbReference>
<dbReference type="GO" id="GO:0003677">
    <property type="term" value="F:DNA binding"/>
    <property type="evidence" value="ECO:0007669"/>
    <property type="project" value="UniProtKB-KW"/>
</dbReference>
<dbReference type="AlphaFoldDB" id="A0A6M0JYR9"/>
<dbReference type="PANTHER" id="PTHR46797">
    <property type="entry name" value="HTH-TYPE TRANSCRIPTIONAL REGULATOR"/>
    <property type="match status" value="1"/>
</dbReference>
<dbReference type="RefSeq" id="WP_164451814.1">
    <property type="nucleotide sequence ID" value="NZ_JAAIJQ010000013.1"/>
</dbReference>
<keyword evidence="4" id="KW-1185">Reference proteome</keyword>
<dbReference type="GO" id="GO:0005829">
    <property type="term" value="C:cytosol"/>
    <property type="evidence" value="ECO:0007669"/>
    <property type="project" value="TreeGrafter"/>
</dbReference>
<dbReference type="Proteomes" id="UP000483379">
    <property type="component" value="Unassembled WGS sequence"/>
</dbReference>
<reference evidence="3 4" key="1">
    <citation type="submission" date="2020-02" db="EMBL/GenBank/DDBJ databases">
        <title>Genome sequences of Thiorhodococcus mannitoliphagus and Thiorhodococcus minor, purple sulfur photosynthetic bacteria in the gammaproteobacterial family, Chromatiaceae.</title>
        <authorList>
            <person name="Aviles F.A."/>
            <person name="Meyer T.E."/>
            <person name="Kyndt J.A."/>
        </authorList>
    </citation>
    <scope>NUCLEOTIDE SEQUENCE [LARGE SCALE GENOMIC DNA]</scope>
    <source>
        <strain evidence="3 4">DSM 11518</strain>
    </source>
</reference>
<feature type="domain" description="HTH cro/C1-type" evidence="2">
    <location>
        <begin position="12"/>
        <end position="66"/>
    </location>
</feature>
<dbReference type="Gene3D" id="1.10.260.40">
    <property type="entry name" value="lambda repressor-like DNA-binding domains"/>
    <property type="match status" value="1"/>
</dbReference>
<dbReference type="PANTHER" id="PTHR46797:SF1">
    <property type="entry name" value="METHYLPHOSPHONATE SYNTHASE"/>
    <property type="match status" value="1"/>
</dbReference>
<dbReference type="PROSITE" id="PS50943">
    <property type="entry name" value="HTH_CROC1"/>
    <property type="match status" value="1"/>
</dbReference>
<sequence length="159" mass="17350">MTDMSSELGNRLRAARKGLNLSQAALAKLAGISQPYYGQIEVGDREPSPEVLRKLAKAADTTVAWLLDGVSEHGVDCAADQRMAVLNDPLVAAGLRALAEDEPMCGVLEISNAEWGVLKSIQMTFQPDKEGYLLLLHAFRHVERLASVGRLAKPRKQRD</sequence>
<proteinExistence type="predicted"/>
<dbReference type="Pfam" id="PF01381">
    <property type="entry name" value="HTH_3"/>
    <property type="match status" value="1"/>
</dbReference>
<evidence type="ECO:0000256" key="1">
    <source>
        <dbReference type="ARBA" id="ARBA00023125"/>
    </source>
</evidence>
<organism evidence="3 4">
    <name type="scientific">Thiorhodococcus minor</name>
    <dbReference type="NCBI Taxonomy" id="57489"/>
    <lineage>
        <taxon>Bacteria</taxon>
        <taxon>Pseudomonadati</taxon>
        <taxon>Pseudomonadota</taxon>
        <taxon>Gammaproteobacteria</taxon>
        <taxon>Chromatiales</taxon>
        <taxon>Chromatiaceae</taxon>
        <taxon>Thiorhodococcus</taxon>
    </lineage>
</organism>
<gene>
    <name evidence="3" type="ORF">G3446_06340</name>
</gene>
<keyword evidence="1" id="KW-0238">DNA-binding</keyword>
<comment type="caution">
    <text evidence="3">The sequence shown here is derived from an EMBL/GenBank/DDBJ whole genome shotgun (WGS) entry which is preliminary data.</text>
</comment>
<protein>
    <submittedName>
        <fullName evidence="3">Helix-turn-helix transcriptional regulator</fullName>
    </submittedName>
</protein>